<proteinExistence type="predicted"/>
<keyword evidence="4" id="KW-1185">Reference proteome</keyword>
<reference evidence="3 4" key="1">
    <citation type="submission" date="2021-05" db="EMBL/GenBank/DDBJ databases">
        <title>A Polyphasic approach of four new species of the genus Ohtaekwangia: Ohtaekwangia histidinii sp. nov., Ohtaekwangia cretensis sp. nov., Ohtaekwangia indiensis sp. nov., Ohtaekwangia reichenbachii sp. nov. from diverse environment.</title>
        <authorList>
            <person name="Octaviana S."/>
        </authorList>
    </citation>
    <scope>NUCLEOTIDE SEQUENCE [LARGE SCALE GENOMIC DNA]</scope>
    <source>
        <strain evidence="3 4">PWU20</strain>
    </source>
</reference>
<protein>
    <submittedName>
        <fullName evidence="3">Uncharacterized protein</fullName>
    </submittedName>
</protein>
<gene>
    <name evidence="3" type="ORF">KK060_10245</name>
</gene>
<keyword evidence="1" id="KW-1133">Transmembrane helix</keyword>
<evidence type="ECO:0000256" key="2">
    <source>
        <dbReference type="SAM" id="SignalP"/>
    </source>
</evidence>
<dbReference type="EMBL" id="JAHESD010000018">
    <property type="protein sequence ID" value="MBT1703661.1"/>
    <property type="molecule type" value="Genomic_DNA"/>
</dbReference>
<keyword evidence="1" id="KW-0812">Transmembrane</keyword>
<keyword evidence="2" id="KW-0732">Signal</keyword>
<dbReference type="Proteomes" id="UP000772618">
    <property type="component" value="Unassembled WGS sequence"/>
</dbReference>
<accession>A0ABS5VR79</accession>
<evidence type="ECO:0000313" key="3">
    <source>
        <dbReference type="EMBL" id="MBT1703661.1"/>
    </source>
</evidence>
<feature type="signal peptide" evidence="2">
    <location>
        <begin position="1"/>
        <end position="25"/>
    </location>
</feature>
<evidence type="ECO:0000313" key="4">
    <source>
        <dbReference type="Proteomes" id="UP000772618"/>
    </source>
</evidence>
<dbReference type="RefSeq" id="WP_254153623.1">
    <property type="nucleotide sequence ID" value="NZ_JAHESD010000018.1"/>
</dbReference>
<feature type="transmembrane region" description="Helical" evidence="1">
    <location>
        <begin position="234"/>
        <end position="253"/>
    </location>
</feature>
<feature type="chain" id="PRO_5046032391" evidence="2">
    <location>
        <begin position="26"/>
        <end position="420"/>
    </location>
</feature>
<name>A0ABS5VR79_9BACT</name>
<evidence type="ECO:0000256" key="1">
    <source>
        <dbReference type="SAM" id="Phobius"/>
    </source>
</evidence>
<keyword evidence="1" id="KW-0472">Membrane</keyword>
<sequence length="420" mass="48137">MYLKATINHVIVICILSFLSFKSHAQEVSINTRELEALIKEWNYANNVRSSKAFERVYAEQLLFYAANLTKQQSIELKKEFFQKNRDAKQRIVSGLVFTPYARGVVKCDFKKEVYLDSQWKSFTSYLLFSKENGRYRIVGESDSDTDRKQRFTLPLGEPLAGAVKSGASFNIETKKESASTDTTLVKIDTTSSKPSVKEVAEEEEPKQLLDSAISNVEAVAKQSLGDTVTIPTALLYGLIGFAVFIIILVILMKRKSGEPSDFQSTTGKRITNLSKRRKKDRYQESQHLFENFVITLFDPLYFQLMYRNTENIEMGNPDLRFEYRQKDVNLKLAVKCFYLASANKDTTIHVSDLNLFVQYCLERNLDPYYILGVDGDPDDPKELYFIPLKAIKASVIGYEQLAPYRKSGMFYYNSSLQLK</sequence>
<organism evidence="3 4">
    <name type="scientific">Chryseosolibacter indicus</name>
    <dbReference type="NCBI Taxonomy" id="2782351"/>
    <lineage>
        <taxon>Bacteria</taxon>
        <taxon>Pseudomonadati</taxon>
        <taxon>Bacteroidota</taxon>
        <taxon>Cytophagia</taxon>
        <taxon>Cytophagales</taxon>
        <taxon>Chryseotaleaceae</taxon>
        <taxon>Chryseosolibacter</taxon>
    </lineage>
</organism>
<comment type="caution">
    <text evidence="3">The sequence shown here is derived from an EMBL/GenBank/DDBJ whole genome shotgun (WGS) entry which is preliminary data.</text>
</comment>